<evidence type="ECO:0000256" key="5">
    <source>
        <dbReference type="ARBA" id="ARBA00023136"/>
    </source>
</evidence>
<evidence type="ECO:0000256" key="3">
    <source>
        <dbReference type="ARBA" id="ARBA00022692"/>
    </source>
</evidence>
<dbReference type="Pfam" id="PF00482">
    <property type="entry name" value="T2SSF"/>
    <property type="match status" value="1"/>
</dbReference>
<protein>
    <submittedName>
        <fullName evidence="8">Type II secretion system F family protein</fullName>
    </submittedName>
</protein>
<evidence type="ECO:0000259" key="7">
    <source>
        <dbReference type="Pfam" id="PF00482"/>
    </source>
</evidence>
<feature type="transmembrane region" description="Helical" evidence="6">
    <location>
        <begin position="6"/>
        <end position="27"/>
    </location>
</feature>
<dbReference type="RefSeq" id="WP_179899330.1">
    <property type="nucleotide sequence ID" value="NZ_JACBXV010000001.1"/>
</dbReference>
<feature type="transmembrane region" description="Helical" evidence="6">
    <location>
        <begin position="71"/>
        <end position="89"/>
    </location>
</feature>
<dbReference type="AlphaFoldDB" id="A0A853EF97"/>
<dbReference type="Proteomes" id="UP000572528">
    <property type="component" value="Unassembled WGS sequence"/>
</dbReference>
<evidence type="ECO:0000256" key="2">
    <source>
        <dbReference type="ARBA" id="ARBA00022475"/>
    </source>
</evidence>
<gene>
    <name evidence="8" type="ORF">HZZ05_00240</name>
</gene>
<accession>A0A853EF97</accession>
<keyword evidence="4 6" id="KW-1133">Transmembrane helix</keyword>
<keyword evidence="5 6" id="KW-0472">Membrane</keyword>
<feature type="transmembrane region" description="Helical" evidence="6">
    <location>
        <begin position="217"/>
        <end position="235"/>
    </location>
</feature>
<evidence type="ECO:0000313" key="8">
    <source>
        <dbReference type="EMBL" id="NYS67988.1"/>
    </source>
</evidence>
<sequence>MTDSTAMVAILSGALIGGGLFLLVGFFMGADMLPESGRGQSSGLIKSMSKRTLAAVGVGVLILVLTRWIVLAGAGACLVIVWPLLFGGAKQEKLAAARIDALATWTESLRDTIAGAVGLEQAIPATVYAAAPVIRDDLALLADRMRVRVPLPTALRQFADDLDDPTADLIVAALIVNARLRGPGLRQLLGALADTARAELDMRQRVSASRAGTRRSAQIVVIFSVVVMLGLALFNKDFVAPYASIQGQLVLLVVIGLFAIGMMWMRVLAGVRLPRRFLTVRAVDVGPEGGAVR</sequence>
<dbReference type="InterPro" id="IPR018076">
    <property type="entry name" value="T2SS_GspF_dom"/>
</dbReference>
<dbReference type="EMBL" id="JACBXV010000001">
    <property type="protein sequence ID" value="NYS67988.1"/>
    <property type="molecule type" value="Genomic_DNA"/>
</dbReference>
<feature type="domain" description="Type II secretion system protein GspF" evidence="7">
    <location>
        <begin position="106"/>
        <end position="229"/>
    </location>
</feature>
<keyword evidence="3 6" id="KW-0812">Transmembrane</keyword>
<feature type="transmembrane region" description="Helical" evidence="6">
    <location>
        <begin position="247"/>
        <end position="269"/>
    </location>
</feature>
<evidence type="ECO:0000313" key="9">
    <source>
        <dbReference type="Proteomes" id="UP000572528"/>
    </source>
</evidence>
<keyword evidence="2" id="KW-1003">Cell membrane</keyword>
<evidence type="ECO:0000256" key="4">
    <source>
        <dbReference type="ARBA" id="ARBA00022989"/>
    </source>
</evidence>
<proteinExistence type="predicted"/>
<dbReference type="PANTHER" id="PTHR35007:SF3">
    <property type="entry name" value="POSSIBLE CONSERVED ALANINE RICH MEMBRANE PROTEIN"/>
    <property type="match status" value="1"/>
</dbReference>
<comment type="subcellular location">
    <subcellularLocation>
        <location evidence="1">Cell membrane</location>
        <topology evidence="1">Multi-pass membrane protein</topology>
    </subcellularLocation>
</comment>
<evidence type="ECO:0000256" key="1">
    <source>
        <dbReference type="ARBA" id="ARBA00004651"/>
    </source>
</evidence>
<name>A0A853EF97_9ACTO</name>
<dbReference type="PANTHER" id="PTHR35007">
    <property type="entry name" value="INTEGRAL MEMBRANE PROTEIN-RELATED"/>
    <property type="match status" value="1"/>
</dbReference>
<comment type="caution">
    <text evidence="8">The sequence shown here is derived from an EMBL/GenBank/DDBJ whole genome shotgun (WGS) entry which is preliminary data.</text>
</comment>
<dbReference type="GO" id="GO:0005886">
    <property type="term" value="C:plasma membrane"/>
    <property type="evidence" value="ECO:0007669"/>
    <property type="project" value="UniProtKB-SubCell"/>
</dbReference>
<organism evidence="8 9">
    <name type="scientific">Actinomyces bowdenii</name>
    <dbReference type="NCBI Taxonomy" id="131109"/>
    <lineage>
        <taxon>Bacteria</taxon>
        <taxon>Bacillati</taxon>
        <taxon>Actinomycetota</taxon>
        <taxon>Actinomycetes</taxon>
        <taxon>Actinomycetales</taxon>
        <taxon>Actinomycetaceae</taxon>
        <taxon>Actinomyces</taxon>
    </lineage>
</organism>
<evidence type="ECO:0000256" key="6">
    <source>
        <dbReference type="SAM" id="Phobius"/>
    </source>
</evidence>
<reference evidence="8 9" key="1">
    <citation type="submission" date="2020-07" db="EMBL/GenBank/DDBJ databases">
        <title>MOT database genomes.</title>
        <authorList>
            <person name="Joseph S."/>
            <person name="Aduse-Opoku J."/>
            <person name="Hashim A."/>
            <person name="Wade W."/>
            <person name="Curtis M."/>
        </authorList>
    </citation>
    <scope>NUCLEOTIDE SEQUENCE [LARGE SCALE GENOMIC DNA]</scope>
    <source>
        <strain evidence="8 9">WMus004</strain>
    </source>
</reference>